<proteinExistence type="predicted"/>
<dbReference type="KEGG" id="rms:RMA_0729"/>
<reference evidence="1 2" key="1">
    <citation type="journal article" date="2007" name="Genome Res.">
        <title>Lateral gene transfer between obligate intracellular bacteria: evidence from the Rickettsia massiliae genome.</title>
        <authorList>
            <person name="Blanc G."/>
            <person name="Ogata H."/>
            <person name="Robert C."/>
            <person name="Audic S."/>
            <person name="Claverie J.-M."/>
            <person name="Raoult D."/>
        </authorList>
    </citation>
    <scope>NUCLEOTIDE SEQUENCE [LARGE SCALE GENOMIC DNA]</scope>
    <source>
        <strain evidence="2">Mtu5</strain>
    </source>
</reference>
<gene>
    <name evidence="1" type="primary">traF</name>
    <name evidence="1" type="ordered locus">RMA_0729</name>
</gene>
<keyword evidence="2" id="KW-1185">Reference proteome</keyword>
<name>A8F1U1_RICM5</name>
<dbReference type="Proteomes" id="UP000001311">
    <property type="component" value="Chromosome"/>
</dbReference>
<dbReference type="SUPFAM" id="SSF52833">
    <property type="entry name" value="Thioredoxin-like"/>
    <property type="match status" value="1"/>
</dbReference>
<dbReference type="EMBL" id="CP000683">
    <property type="protein sequence ID" value="ABV84877.1"/>
    <property type="molecule type" value="Genomic_DNA"/>
</dbReference>
<dbReference type="InterPro" id="IPR036249">
    <property type="entry name" value="Thioredoxin-like_sf"/>
</dbReference>
<evidence type="ECO:0000313" key="1">
    <source>
        <dbReference type="EMBL" id="ABV84877.1"/>
    </source>
</evidence>
<dbReference type="AlphaFoldDB" id="A8F1U1"/>
<accession>A8F1U1</accession>
<evidence type="ECO:0000313" key="2">
    <source>
        <dbReference type="Proteomes" id="UP000001311"/>
    </source>
</evidence>
<protein>
    <submittedName>
        <fullName evidence="1">F pilus assembly protein TraF</fullName>
    </submittedName>
</protein>
<sequence>MIIVLIQIYLIKIMKWLVNTITKSSLAITLLVINLWLLINDWSNHAFAGTIELDSSNKNEMIRFNVNNQFWQRPQGFLWYNEDHVYKQEILKFSQDKKKQEPELEPYDQRIEALKKEFTRAQRQALDNPTLENVIIAQRLHKQILEKSHKFATMWQLATILDYKLVNMDEPVNSLHKKLYEVRQEEENSKKLRFLAKNWGLILQINQGCNYCQAFTPIVREFADKYGFQLIFVSNSETRFQGMPTIKDTGLLQTLNPENIVPVLYLVDSSGTQIYPVARGIISEDKIAENILAVVQHHSSAAS</sequence>
<dbReference type="InterPro" id="IPR039555">
    <property type="entry name" value="TraF/TrbB"/>
</dbReference>
<dbReference type="Pfam" id="PF13728">
    <property type="entry name" value="TraF"/>
    <property type="match status" value="1"/>
</dbReference>
<organism evidence="1 2">
    <name type="scientific">Rickettsia massiliae (strain Mtu5)</name>
    <dbReference type="NCBI Taxonomy" id="416276"/>
    <lineage>
        <taxon>Bacteria</taxon>
        <taxon>Pseudomonadati</taxon>
        <taxon>Pseudomonadota</taxon>
        <taxon>Alphaproteobacteria</taxon>
        <taxon>Rickettsiales</taxon>
        <taxon>Rickettsiaceae</taxon>
        <taxon>Rickettsieae</taxon>
        <taxon>Rickettsia</taxon>
        <taxon>spotted fever group</taxon>
    </lineage>
</organism>
<dbReference type="HOGENOM" id="CLU_068456_3_0_5"/>